<dbReference type="Proteomes" id="UP000886803">
    <property type="component" value="Unassembled WGS sequence"/>
</dbReference>
<proteinExistence type="predicted"/>
<feature type="transmembrane region" description="Helical" evidence="1">
    <location>
        <begin position="54"/>
        <end position="73"/>
    </location>
</feature>
<evidence type="ECO:0000313" key="2">
    <source>
        <dbReference type="EMBL" id="HJB42885.1"/>
    </source>
</evidence>
<evidence type="ECO:0000313" key="3">
    <source>
        <dbReference type="Proteomes" id="UP000886803"/>
    </source>
</evidence>
<accession>A0A9D2M7J5</accession>
<reference evidence="2" key="2">
    <citation type="submission" date="2021-04" db="EMBL/GenBank/DDBJ databases">
        <authorList>
            <person name="Gilroy R."/>
        </authorList>
    </citation>
    <scope>NUCLEOTIDE SEQUENCE</scope>
    <source>
        <strain evidence="2">ChiBcec8-13705</strain>
    </source>
</reference>
<keyword evidence="1" id="KW-1133">Transmembrane helix</keyword>
<feature type="transmembrane region" description="Helical" evidence="1">
    <location>
        <begin position="164"/>
        <end position="186"/>
    </location>
</feature>
<organism evidence="2 3">
    <name type="scientific">Candidatus Gemmiger avicola</name>
    <dbReference type="NCBI Taxonomy" id="2838605"/>
    <lineage>
        <taxon>Bacteria</taxon>
        <taxon>Bacillati</taxon>
        <taxon>Bacillota</taxon>
        <taxon>Clostridia</taxon>
        <taxon>Eubacteriales</taxon>
        <taxon>Gemmiger</taxon>
    </lineage>
</organism>
<dbReference type="EMBL" id="DWYG01000176">
    <property type="protein sequence ID" value="HJB42885.1"/>
    <property type="molecule type" value="Genomic_DNA"/>
</dbReference>
<dbReference type="InterPro" id="IPR010699">
    <property type="entry name" value="DUF1275"/>
</dbReference>
<comment type="caution">
    <text evidence="2">The sequence shown here is derived from an EMBL/GenBank/DDBJ whole genome shotgun (WGS) entry which is preliminary data.</text>
</comment>
<feature type="transmembrane region" description="Helical" evidence="1">
    <location>
        <begin position="85"/>
        <end position="103"/>
    </location>
</feature>
<evidence type="ECO:0000256" key="1">
    <source>
        <dbReference type="SAM" id="Phobius"/>
    </source>
</evidence>
<dbReference type="AlphaFoldDB" id="A0A9D2M7J5"/>
<protein>
    <submittedName>
        <fullName evidence="2">DUF1275 domain-containing protein</fullName>
    </submittedName>
</protein>
<dbReference type="PANTHER" id="PTHR37314">
    <property type="entry name" value="SLR0142 PROTEIN"/>
    <property type="match status" value="1"/>
</dbReference>
<keyword evidence="1" id="KW-0812">Transmembrane</keyword>
<gene>
    <name evidence="2" type="ORF">H9945_10355</name>
</gene>
<reference evidence="2" key="1">
    <citation type="journal article" date="2021" name="PeerJ">
        <title>Extensive microbial diversity within the chicken gut microbiome revealed by metagenomics and culture.</title>
        <authorList>
            <person name="Gilroy R."/>
            <person name="Ravi A."/>
            <person name="Getino M."/>
            <person name="Pursley I."/>
            <person name="Horton D.L."/>
            <person name="Alikhan N.F."/>
            <person name="Baker D."/>
            <person name="Gharbi K."/>
            <person name="Hall N."/>
            <person name="Watson M."/>
            <person name="Adriaenssens E.M."/>
            <person name="Foster-Nyarko E."/>
            <person name="Jarju S."/>
            <person name="Secka A."/>
            <person name="Antonio M."/>
            <person name="Oren A."/>
            <person name="Chaudhuri R.R."/>
            <person name="La Ragione R."/>
            <person name="Hildebrand F."/>
            <person name="Pallen M.J."/>
        </authorList>
    </citation>
    <scope>NUCLEOTIDE SEQUENCE</scope>
    <source>
        <strain evidence="2">ChiBcec8-13705</strain>
    </source>
</reference>
<dbReference type="Pfam" id="PF06912">
    <property type="entry name" value="DUF1275"/>
    <property type="match status" value="1"/>
</dbReference>
<feature type="transmembrane region" description="Helical" evidence="1">
    <location>
        <begin position="192"/>
        <end position="208"/>
    </location>
</feature>
<sequence length="213" mass="22847">MSDARRTLAFLTLSGGFQDAYTYMGRGRVFANAQTGNIVLLGVNLCEGQWGASLRYLLPVLAFAAGVYAAAWVRGRAAPGRRLHWRQAVLAVEIVLLAAVGFMPPALDLAANVLVSFSCAMQVQAFRKLRGTAYASTMCIGNLRSAMQALYEWRHGEAEAGLRAAQYFGMLALFAAGAALGGLLTLAFGLRVIWGSCALLVVSFGLMFREKDA</sequence>
<name>A0A9D2M7J5_9FIRM</name>
<keyword evidence="1" id="KW-0472">Membrane</keyword>
<dbReference type="PANTHER" id="PTHR37314:SF4">
    <property type="entry name" value="UPF0700 TRANSMEMBRANE PROTEIN YOAK"/>
    <property type="match status" value="1"/>
</dbReference>